<dbReference type="PANTHER" id="PTHR47691">
    <property type="entry name" value="REGULATOR-RELATED"/>
    <property type="match status" value="1"/>
</dbReference>
<dbReference type="Gene3D" id="3.40.50.10140">
    <property type="entry name" value="Toll/interleukin-1 receptor homology (TIR) domain"/>
    <property type="match status" value="1"/>
</dbReference>
<dbReference type="RefSeq" id="WP_173133919.1">
    <property type="nucleotide sequence ID" value="NZ_JABRWJ010000014.1"/>
</dbReference>
<proteinExistence type="predicted"/>
<dbReference type="SUPFAM" id="SSF52540">
    <property type="entry name" value="P-loop containing nucleoside triphosphate hydrolases"/>
    <property type="match status" value="1"/>
</dbReference>
<dbReference type="InterPro" id="IPR027417">
    <property type="entry name" value="P-loop_NTPase"/>
</dbReference>
<dbReference type="EMBL" id="JABRWJ010000014">
    <property type="protein sequence ID" value="NRF71853.1"/>
    <property type="molecule type" value="Genomic_DNA"/>
</dbReference>
<feature type="repeat" description="TPR" evidence="1">
    <location>
        <begin position="1230"/>
        <end position="1263"/>
    </location>
</feature>
<name>A0ABX2ET88_9BURK</name>
<dbReference type="InterPro" id="IPR019734">
    <property type="entry name" value="TPR_rpt"/>
</dbReference>
<feature type="repeat" description="TPR" evidence="1">
    <location>
        <begin position="1150"/>
        <end position="1183"/>
    </location>
</feature>
<dbReference type="InterPro" id="IPR000157">
    <property type="entry name" value="TIR_dom"/>
</dbReference>
<dbReference type="SMART" id="SM00028">
    <property type="entry name" value="TPR"/>
    <property type="match status" value="5"/>
</dbReference>
<organism evidence="3 4">
    <name type="scientific">Pseudaquabacterium terrae</name>
    <dbReference type="NCBI Taxonomy" id="2732868"/>
    <lineage>
        <taxon>Bacteria</taxon>
        <taxon>Pseudomonadati</taxon>
        <taxon>Pseudomonadota</taxon>
        <taxon>Betaproteobacteria</taxon>
        <taxon>Burkholderiales</taxon>
        <taxon>Sphaerotilaceae</taxon>
        <taxon>Pseudaquabacterium</taxon>
    </lineage>
</organism>
<dbReference type="PROSITE" id="PS50104">
    <property type="entry name" value="TIR"/>
    <property type="match status" value="1"/>
</dbReference>
<evidence type="ECO:0000313" key="4">
    <source>
        <dbReference type="Proteomes" id="UP000737171"/>
    </source>
</evidence>
<dbReference type="InterPro" id="IPR035897">
    <property type="entry name" value="Toll_tir_struct_dom_sf"/>
</dbReference>
<dbReference type="Gene3D" id="1.25.40.10">
    <property type="entry name" value="Tetratricopeptide repeat domain"/>
    <property type="match status" value="1"/>
</dbReference>
<dbReference type="PROSITE" id="PS50005">
    <property type="entry name" value="TPR"/>
    <property type="match status" value="2"/>
</dbReference>
<dbReference type="Pfam" id="PF13676">
    <property type="entry name" value="TIR_2"/>
    <property type="match status" value="1"/>
</dbReference>
<keyword evidence="1" id="KW-0802">TPR repeat</keyword>
<dbReference type="SUPFAM" id="SSF48452">
    <property type="entry name" value="TPR-like"/>
    <property type="match status" value="2"/>
</dbReference>
<feature type="domain" description="TIR" evidence="2">
    <location>
        <begin position="7"/>
        <end position="142"/>
    </location>
</feature>
<dbReference type="Proteomes" id="UP000737171">
    <property type="component" value="Unassembled WGS sequence"/>
</dbReference>
<accession>A0ABX2ET88</accession>
<dbReference type="Pfam" id="PF13181">
    <property type="entry name" value="TPR_8"/>
    <property type="match status" value="1"/>
</dbReference>
<evidence type="ECO:0000313" key="3">
    <source>
        <dbReference type="EMBL" id="NRF71853.1"/>
    </source>
</evidence>
<dbReference type="Gene3D" id="3.40.50.300">
    <property type="entry name" value="P-loop containing nucleotide triphosphate hydrolases"/>
    <property type="match status" value="1"/>
</dbReference>
<dbReference type="Pfam" id="PF13424">
    <property type="entry name" value="TPR_12"/>
    <property type="match status" value="1"/>
</dbReference>
<keyword evidence="4" id="KW-1185">Reference proteome</keyword>
<protein>
    <submittedName>
        <fullName evidence="3">CHAT domain-containing protein</fullName>
    </submittedName>
</protein>
<dbReference type="InterPro" id="IPR011990">
    <property type="entry name" value="TPR-like_helical_dom_sf"/>
</dbReference>
<dbReference type="SUPFAM" id="SSF52200">
    <property type="entry name" value="Toll/Interleukin receptor TIR domain"/>
    <property type="match status" value="1"/>
</dbReference>
<evidence type="ECO:0000259" key="2">
    <source>
        <dbReference type="PROSITE" id="PS50104"/>
    </source>
</evidence>
<dbReference type="InterPro" id="IPR024983">
    <property type="entry name" value="CHAT_dom"/>
</dbReference>
<comment type="caution">
    <text evidence="3">The sequence shown here is derived from an EMBL/GenBank/DDBJ whole genome shotgun (WGS) entry which is preliminary data.</text>
</comment>
<gene>
    <name evidence="3" type="ORF">HLB44_33190</name>
</gene>
<sequence>MAETHPECRTYFLSHSSGDDDTVRQLRAALAELDAPVTIDSREFHGGDPLDSIIRRAIDRSSGALVLVSPRAHGSAWVGKELKHALSLQKERGGPDAFPVVPLLLDGTPLGAMEALFDEPPIHVAIQSAALDAALHDILVALRLRPPTDAEPEPQPAAEPVEELLLKLSDPSIVTHADGRRRARARARLVHAPATAVQREVQSARFVLEAPLGVIEAADLRWYLEDYAVWPSPLLAERAKRIEEQLEGWGRLLHDAALPAQSVAEVLKSWAAIGTARVARRFSVEVDCSPDAGTPEVDVQAMREAGTLLLGLPWELLHDGRDFLFQGAQPVRVRRRLPTEHAVPVPLLATPIRVLLASPRPEDEACDYIDHRASAGPMVEAIEALAGQVELRLLAPPTLPALRDELDRARRDGRPYHVLHFDGHGVYDRHAGLGALCFEHEDDGKLARGTRRHATVATRELGALLRDHGIPLVFLDACQTAQAESASESVASALLTTGVGSVVAMSHSVLVETARRFVETFYRALCSGERVGSAMLAGQRDLKDSPVRGRVFGVGEFRLQDWFVPVLYQDRDDPQLFRQTPTKQTLEDWRSRLETRLGELPPPPAQGFVGRSRELLALERLLATERYAVLRGQGGEGKTALAAEFARWRVRARQVQRAAFVSVESHGYVEAVLDAIGRQLVGKAYSVAAHSDFDAAIEPVLRELREQPTLLVIDNLESVLAAPFAAPDTGADGRADEALAGDDRERADAILALAARLMASGDTRIVFTSREALPSPFDGAVQRIELHRLSRTDAVQLVERTLGLDAAGRGREAEAQREDIESLVDAVHGHARTLALLAPALRERGPAATQADLVALMVEMDRRFPGRREQSLLASVELSLRRLTPEMRDRAKVLGVFHGAVDLDMLRHMTGWDEADVQALGAALAATGLATMERYNQLSLNPALCACLAAEWDVSEREALAVRWTGAMWAYVGLLEQEQYKNAEMAAELTVVELPNLMTLLDRVERVGDAEETINLATTLYGLLRVLSRPRLSARVAQALDAATRALGQVAWGNAQFQAEHARIDQLLEIGRIGDALAAARRLHDRALSAGDAAYDDADYDLAMACFLLGRILRSAGQAGAALPLLDEAGRRFEAVEGRAPGGGAARMAAVALTERAVAMRQLGRLDAAAQAYEEAIALAEQRSDEREVAVNKGQLGTVRLLQGRFPEALVAWTEALDRFAALGEAGSVAIAWHQIGMVQQDAGDADAAEDAYRRSLAIKVQRNDMAGQANTLNQLANLYATHFGRPEDAVIHFRQAADRFVTLRNVAMEHLTRSNLAATLRSLARLAEARREVELAIECGRGLGHAAAQWKTWYILAKIERDDGRPAEAHHARAQARDAYLAYRRDGGESRNPGARLAAEIGGLLIAGDTSAASLRLQQLAVAADPPASLPPFLPALQAIVAGQRSLSVADAPDLDYDDAAELLLLLETLTAADR</sequence>
<dbReference type="PANTHER" id="PTHR47691:SF3">
    <property type="entry name" value="HTH-TYPE TRANSCRIPTIONAL REGULATOR RV0890C-RELATED"/>
    <property type="match status" value="1"/>
</dbReference>
<reference evidence="3 4" key="1">
    <citation type="submission" date="2020-05" db="EMBL/GenBank/DDBJ databases">
        <title>Aquincola sp. isolate from soil.</title>
        <authorList>
            <person name="Han J."/>
            <person name="Kim D.-U."/>
        </authorList>
    </citation>
    <scope>NUCLEOTIDE SEQUENCE [LARGE SCALE GENOMIC DNA]</scope>
    <source>
        <strain evidence="3 4">S2</strain>
    </source>
</reference>
<evidence type="ECO:0000256" key="1">
    <source>
        <dbReference type="PROSITE-ProRule" id="PRU00339"/>
    </source>
</evidence>
<dbReference type="Pfam" id="PF12770">
    <property type="entry name" value="CHAT"/>
    <property type="match status" value="1"/>
</dbReference>